<dbReference type="RefSeq" id="WP_283357406.1">
    <property type="nucleotide sequence ID" value="NZ_JASVEJ010000005.1"/>
</dbReference>
<organism evidence="2 3">
    <name type="scientific">Geitlerinema calcuttense NRMC-F 0142</name>
    <dbReference type="NCBI Taxonomy" id="2922238"/>
    <lineage>
        <taxon>Bacteria</taxon>
        <taxon>Bacillati</taxon>
        <taxon>Cyanobacteriota</taxon>
        <taxon>Cyanophyceae</taxon>
        <taxon>Geitlerinematales</taxon>
        <taxon>Geitlerinemataceae</taxon>
        <taxon>Geitlerinema</taxon>
    </lineage>
</organism>
<dbReference type="InterPro" id="IPR004360">
    <property type="entry name" value="Glyas_Fos-R_dOase_dom"/>
</dbReference>
<keyword evidence="3" id="KW-1185">Reference proteome</keyword>
<dbReference type="Pfam" id="PF00903">
    <property type="entry name" value="Glyoxalase"/>
    <property type="match status" value="1"/>
</dbReference>
<dbReference type="PANTHER" id="PTHR39434">
    <property type="match status" value="1"/>
</dbReference>
<comment type="caution">
    <text evidence="2">The sequence shown here is derived from an EMBL/GenBank/DDBJ whole genome shotgun (WGS) entry which is preliminary data.</text>
</comment>
<accession>A0ABT7LVV0</accession>
<proteinExistence type="predicted"/>
<dbReference type="InterPro" id="IPR029068">
    <property type="entry name" value="Glyas_Bleomycin-R_OHBP_Dase"/>
</dbReference>
<reference evidence="2 3" key="1">
    <citation type="submission" date="2023-06" db="EMBL/GenBank/DDBJ databases">
        <title>Whole genome sequence of Oscillatoria calcuttensis NRMC-F 0142.</title>
        <authorList>
            <person name="Shakena Fathima T."/>
            <person name="Muralitharan G."/>
            <person name="Thajuddin N."/>
        </authorList>
    </citation>
    <scope>NUCLEOTIDE SEQUENCE [LARGE SCALE GENOMIC DNA]</scope>
    <source>
        <strain evidence="2 3">NRMC-F 0142</strain>
    </source>
</reference>
<dbReference type="Proteomes" id="UP001230986">
    <property type="component" value="Unassembled WGS sequence"/>
</dbReference>
<dbReference type="EMBL" id="JASVEJ010000005">
    <property type="protein sequence ID" value="MDL5056148.1"/>
    <property type="molecule type" value="Genomic_DNA"/>
</dbReference>
<evidence type="ECO:0000313" key="2">
    <source>
        <dbReference type="EMBL" id="MDL5056148.1"/>
    </source>
</evidence>
<gene>
    <name evidence="2" type="ORF">QQ055_01480</name>
</gene>
<evidence type="ECO:0000259" key="1">
    <source>
        <dbReference type="Pfam" id="PF00903"/>
    </source>
</evidence>
<evidence type="ECO:0000313" key="3">
    <source>
        <dbReference type="Proteomes" id="UP001230986"/>
    </source>
</evidence>
<sequence length="142" mass="16664">MTSVIFHLAIPINNIETARDFYVDGLGCEVGRESRHAMILNLYGHQLVAHMTSDPLVPQKGIYPRHFGLIFPRESEWEQMLHRAIDNQLMFYEQPKHRFPGQVAEHRTFFLQDPFYNLMEMKFYRHADAIFGGRELAEVGDR</sequence>
<dbReference type="PANTHER" id="PTHR39434:SF1">
    <property type="entry name" value="VOC DOMAIN-CONTAINING PROTEIN"/>
    <property type="match status" value="1"/>
</dbReference>
<name>A0ABT7LVV0_9CYAN</name>
<feature type="domain" description="Glyoxalase/fosfomycin resistance/dioxygenase" evidence="1">
    <location>
        <begin position="5"/>
        <end position="120"/>
    </location>
</feature>
<dbReference type="Gene3D" id="3.10.180.10">
    <property type="entry name" value="2,3-Dihydroxybiphenyl 1,2-Dioxygenase, domain 1"/>
    <property type="match status" value="1"/>
</dbReference>
<protein>
    <submittedName>
        <fullName evidence="2">VOC family protein</fullName>
    </submittedName>
</protein>
<dbReference type="SUPFAM" id="SSF54593">
    <property type="entry name" value="Glyoxalase/Bleomycin resistance protein/Dihydroxybiphenyl dioxygenase"/>
    <property type="match status" value="1"/>
</dbReference>